<evidence type="ECO:0000313" key="2">
    <source>
        <dbReference type="Proteomes" id="UP001597041"/>
    </source>
</evidence>
<organism evidence="1 2">
    <name type="scientific">Oceanobacillus locisalsi</name>
    <dbReference type="NCBI Taxonomy" id="546107"/>
    <lineage>
        <taxon>Bacteria</taxon>
        <taxon>Bacillati</taxon>
        <taxon>Bacillota</taxon>
        <taxon>Bacilli</taxon>
        <taxon>Bacillales</taxon>
        <taxon>Bacillaceae</taxon>
        <taxon>Oceanobacillus</taxon>
    </lineage>
</organism>
<protein>
    <submittedName>
        <fullName evidence="1">Uncharacterized protein</fullName>
    </submittedName>
</protein>
<name>A0ABW3NIT9_9BACI</name>
<proteinExistence type="predicted"/>
<dbReference type="RefSeq" id="WP_379591972.1">
    <property type="nucleotide sequence ID" value="NZ_JBHTKK010000011.1"/>
</dbReference>
<dbReference type="EMBL" id="JBHTKK010000011">
    <property type="protein sequence ID" value="MFD1066390.1"/>
    <property type="molecule type" value="Genomic_DNA"/>
</dbReference>
<reference evidence="2" key="1">
    <citation type="journal article" date="2019" name="Int. J. Syst. Evol. Microbiol.">
        <title>The Global Catalogue of Microorganisms (GCM) 10K type strain sequencing project: providing services to taxonomists for standard genome sequencing and annotation.</title>
        <authorList>
            <consortium name="The Broad Institute Genomics Platform"/>
            <consortium name="The Broad Institute Genome Sequencing Center for Infectious Disease"/>
            <person name="Wu L."/>
            <person name="Ma J."/>
        </authorList>
    </citation>
    <scope>NUCLEOTIDE SEQUENCE [LARGE SCALE GENOMIC DNA]</scope>
    <source>
        <strain evidence="2">CCUG 56608</strain>
    </source>
</reference>
<keyword evidence="2" id="KW-1185">Reference proteome</keyword>
<comment type="caution">
    <text evidence="1">The sequence shown here is derived from an EMBL/GenBank/DDBJ whole genome shotgun (WGS) entry which is preliminary data.</text>
</comment>
<evidence type="ECO:0000313" key="1">
    <source>
        <dbReference type="EMBL" id="MFD1066390.1"/>
    </source>
</evidence>
<dbReference type="Proteomes" id="UP001597041">
    <property type="component" value="Unassembled WGS sequence"/>
</dbReference>
<dbReference type="PROSITE" id="PS51257">
    <property type="entry name" value="PROKAR_LIPOPROTEIN"/>
    <property type="match status" value="1"/>
</dbReference>
<sequence length="209" mass="23419">MRNLLLFCTILFLLVACNQQDESGNPSVSESDDTDDIVSGGIEAEIKPFHLADATEDADLIAQVTILEKVDEVHAEPVPYTVFRAEVAESIEGEPSSETVTIKQLGDSEWPINNNAFFEPGEEYIFFLNETSESNSDYWIIGEETGFFQVLDDDTVVKLVHSIPELKEAESDNVNELNISTEELKMATDEQVLDKQKFINLLNHLEEDS</sequence>
<gene>
    <name evidence="1" type="ORF">ACFQ19_10190</name>
</gene>
<accession>A0ABW3NIT9</accession>